<dbReference type="PANTHER" id="PTHR46648:SF1">
    <property type="entry name" value="ADENOSINE 5'-MONOPHOSPHORAMIDASE HNT1"/>
    <property type="match status" value="1"/>
</dbReference>
<dbReference type="InterPro" id="IPR001310">
    <property type="entry name" value="Histidine_triad_HIT"/>
</dbReference>
<dbReference type="InterPro" id="IPR011146">
    <property type="entry name" value="HIT-like"/>
</dbReference>
<evidence type="ECO:0000313" key="3">
    <source>
        <dbReference type="EMBL" id="MDO6671113.1"/>
    </source>
</evidence>
<accession>A0AAP4TWL9</accession>
<dbReference type="Gene3D" id="3.30.428.10">
    <property type="entry name" value="HIT-like"/>
    <property type="match status" value="1"/>
</dbReference>
<dbReference type="PANTHER" id="PTHR46648">
    <property type="entry name" value="HIT FAMILY PROTEIN 1"/>
    <property type="match status" value="1"/>
</dbReference>
<dbReference type="GO" id="GO:0003824">
    <property type="term" value="F:catalytic activity"/>
    <property type="evidence" value="ECO:0007669"/>
    <property type="project" value="InterPro"/>
</dbReference>
<organism evidence="3 4">
    <name type="scientific">Cobetia amphilecti</name>
    <dbReference type="NCBI Taxonomy" id="1055104"/>
    <lineage>
        <taxon>Bacteria</taxon>
        <taxon>Pseudomonadati</taxon>
        <taxon>Pseudomonadota</taxon>
        <taxon>Gammaproteobacteria</taxon>
        <taxon>Oceanospirillales</taxon>
        <taxon>Halomonadaceae</taxon>
        <taxon>Cobetia</taxon>
    </lineage>
</organism>
<gene>
    <name evidence="3" type="ORF">Q4535_03175</name>
</gene>
<dbReference type="GO" id="GO:0009117">
    <property type="term" value="P:nucleotide metabolic process"/>
    <property type="evidence" value="ECO:0007669"/>
    <property type="project" value="TreeGrafter"/>
</dbReference>
<protein>
    <submittedName>
        <fullName evidence="3">HIT domain-containing protein</fullName>
    </submittedName>
</protein>
<evidence type="ECO:0000259" key="2">
    <source>
        <dbReference type="PROSITE" id="PS51084"/>
    </source>
</evidence>
<evidence type="ECO:0000313" key="4">
    <source>
        <dbReference type="Proteomes" id="UP001170481"/>
    </source>
</evidence>
<dbReference type="Proteomes" id="UP001170481">
    <property type="component" value="Unassembled WGS sequence"/>
</dbReference>
<reference evidence="3" key="1">
    <citation type="submission" date="2023-07" db="EMBL/GenBank/DDBJ databases">
        <title>Genome content predicts the carbon catabolic preferences of heterotrophic bacteria.</title>
        <authorList>
            <person name="Gralka M."/>
        </authorList>
    </citation>
    <scope>NUCLEOTIDE SEQUENCE</scope>
    <source>
        <strain evidence="3">C2R13</strain>
    </source>
</reference>
<feature type="domain" description="HIT" evidence="2">
    <location>
        <begin position="5"/>
        <end position="108"/>
    </location>
</feature>
<dbReference type="InterPro" id="IPR036265">
    <property type="entry name" value="HIT-like_sf"/>
</dbReference>
<sequence length="151" mass="17047">MSDCVFCQIVAGHSQSHVVAEDEHFLAFLSIFPSTPGNTVVIPKRHLVSCVYEQDDEVILGLMRFTRRVARKLDAYFGIARTAIIFEGYGVNHLQAKLIPLHGTQPGEWQARNSKMKYYMTEYDGYVVSADGPRGDDTQLAALAEKLRQRR</sequence>
<proteinExistence type="predicted"/>
<dbReference type="Pfam" id="PF01230">
    <property type="entry name" value="HIT"/>
    <property type="match status" value="1"/>
</dbReference>
<dbReference type="SUPFAM" id="SSF54197">
    <property type="entry name" value="HIT-like"/>
    <property type="match status" value="1"/>
</dbReference>
<dbReference type="AlphaFoldDB" id="A0AAP4TWL9"/>
<dbReference type="EMBL" id="JAUORK010000003">
    <property type="protein sequence ID" value="MDO6671113.1"/>
    <property type="molecule type" value="Genomic_DNA"/>
</dbReference>
<dbReference type="PROSITE" id="PS51084">
    <property type="entry name" value="HIT_2"/>
    <property type="match status" value="1"/>
</dbReference>
<dbReference type="PRINTS" id="PR00332">
    <property type="entry name" value="HISTRIAD"/>
</dbReference>
<comment type="caution">
    <text evidence="3">The sequence shown here is derived from an EMBL/GenBank/DDBJ whole genome shotgun (WGS) entry which is preliminary data.</text>
</comment>
<evidence type="ECO:0000256" key="1">
    <source>
        <dbReference type="PROSITE-ProRule" id="PRU00464"/>
    </source>
</evidence>
<dbReference type="RefSeq" id="WP_303592895.1">
    <property type="nucleotide sequence ID" value="NZ_JAUORK010000003.1"/>
</dbReference>
<comment type="caution">
    <text evidence="1">Lacks conserved residue(s) required for the propagation of feature annotation.</text>
</comment>
<name>A0AAP4TWL9_9GAMM</name>